<evidence type="ECO:0000256" key="3">
    <source>
        <dbReference type="ARBA" id="ARBA00022692"/>
    </source>
</evidence>
<feature type="transmembrane region" description="Helical" evidence="6">
    <location>
        <begin position="17"/>
        <end position="42"/>
    </location>
</feature>
<evidence type="ECO:0000256" key="1">
    <source>
        <dbReference type="ARBA" id="ARBA00004651"/>
    </source>
</evidence>
<organism evidence="7 8">
    <name type="scientific">Pseudomonas fluorescens</name>
    <dbReference type="NCBI Taxonomy" id="294"/>
    <lineage>
        <taxon>Bacteria</taxon>
        <taxon>Pseudomonadati</taxon>
        <taxon>Pseudomonadota</taxon>
        <taxon>Gammaproteobacteria</taxon>
        <taxon>Pseudomonadales</taxon>
        <taxon>Pseudomonadaceae</taxon>
        <taxon>Pseudomonas</taxon>
    </lineage>
</organism>
<dbReference type="SUPFAM" id="SSF103473">
    <property type="entry name" value="MFS general substrate transporter"/>
    <property type="match status" value="1"/>
</dbReference>
<dbReference type="GO" id="GO:0022857">
    <property type="term" value="F:transmembrane transporter activity"/>
    <property type="evidence" value="ECO:0007669"/>
    <property type="project" value="InterPro"/>
</dbReference>
<protein>
    <recommendedName>
        <fullName evidence="9">MFS transporter</fullName>
    </recommendedName>
</protein>
<dbReference type="RefSeq" id="WP_150805988.1">
    <property type="nucleotide sequence ID" value="NZ_CABVHY010000026.1"/>
</dbReference>
<feature type="transmembrane region" description="Helical" evidence="6">
    <location>
        <begin position="311"/>
        <end position="329"/>
    </location>
</feature>
<sequence length="403" mass="42298">MPSTSAGLSDTRTLGRFILLSTLAGAGVGVAKVSTSLYALFLNASPLELGLIAGAQTGGLLLTSLLCGVLVERLGPLRLFCLGSASAAALYVLVGQAHSCGLLMLITLLIGLCMPCRFVSLNTVFMQQLASMAASRAGWFRGSQMAGVLLLGPALAAVLNQQLGPAGVWPVVALVFALPLLLAPWVLNIYPAQRQAAAKLSLSTVFGQLSLLRHDPILRRNSQLDFCVQAAAMYFAYFIVAITVQNYGWSPSQAAALLSAHGLAYIFALFFLGRHGERLSPRRLLGYALACGSTLLVLGLAQGAWTLSLGAIGLGLSLGLLQIVTLFTYAQCGVRLGHGRVAGVAALVGPAGSLSGCLIGGLLGEVFALQHLFMLFIPLFVLLALLPTVRNRWTLFLARRAVP</sequence>
<evidence type="ECO:0000256" key="6">
    <source>
        <dbReference type="SAM" id="Phobius"/>
    </source>
</evidence>
<dbReference type="EMBL" id="CABVHY010000026">
    <property type="protein sequence ID" value="VVO27039.1"/>
    <property type="molecule type" value="Genomic_DNA"/>
</dbReference>
<evidence type="ECO:0000313" key="8">
    <source>
        <dbReference type="Proteomes" id="UP000379480"/>
    </source>
</evidence>
<feature type="transmembrane region" description="Helical" evidence="6">
    <location>
        <begin position="171"/>
        <end position="190"/>
    </location>
</feature>
<accession>A0A5E7EJX5</accession>
<keyword evidence="4 6" id="KW-1133">Transmembrane helix</keyword>
<dbReference type="GO" id="GO:0005886">
    <property type="term" value="C:plasma membrane"/>
    <property type="evidence" value="ECO:0007669"/>
    <property type="project" value="UniProtKB-SubCell"/>
</dbReference>
<dbReference type="InterPro" id="IPR036259">
    <property type="entry name" value="MFS_trans_sf"/>
</dbReference>
<evidence type="ECO:0000256" key="2">
    <source>
        <dbReference type="ARBA" id="ARBA00022475"/>
    </source>
</evidence>
<feature type="transmembrane region" description="Helical" evidence="6">
    <location>
        <begin position="226"/>
        <end position="248"/>
    </location>
</feature>
<feature type="transmembrane region" description="Helical" evidence="6">
    <location>
        <begin position="77"/>
        <end position="94"/>
    </location>
</feature>
<feature type="transmembrane region" description="Helical" evidence="6">
    <location>
        <begin position="341"/>
        <end position="363"/>
    </location>
</feature>
<dbReference type="OrthoDB" id="8699103at2"/>
<keyword evidence="3 6" id="KW-0812">Transmembrane</keyword>
<feature type="transmembrane region" description="Helical" evidence="6">
    <location>
        <begin position="369"/>
        <end position="389"/>
    </location>
</feature>
<feature type="transmembrane region" description="Helical" evidence="6">
    <location>
        <begin position="284"/>
        <end position="305"/>
    </location>
</feature>
<dbReference type="Proteomes" id="UP000379480">
    <property type="component" value="Unassembled WGS sequence"/>
</dbReference>
<dbReference type="InterPro" id="IPR011701">
    <property type="entry name" value="MFS"/>
</dbReference>
<dbReference type="AlphaFoldDB" id="A0A5E7EJX5"/>
<evidence type="ECO:0008006" key="9">
    <source>
        <dbReference type="Google" id="ProtNLM"/>
    </source>
</evidence>
<proteinExistence type="predicted"/>
<dbReference type="Gene3D" id="1.20.1250.20">
    <property type="entry name" value="MFS general substrate transporter like domains"/>
    <property type="match status" value="2"/>
</dbReference>
<feature type="transmembrane region" description="Helical" evidence="6">
    <location>
        <begin position="254"/>
        <end position="272"/>
    </location>
</feature>
<feature type="transmembrane region" description="Helical" evidence="6">
    <location>
        <begin position="140"/>
        <end position="159"/>
    </location>
</feature>
<keyword evidence="2" id="KW-1003">Cell membrane</keyword>
<dbReference type="Pfam" id="PF07690">
    <property type="entry name" value="MFS_1"/>
    <property type="match status" value="1"/>
</dbReference>
<feature type="transmembrane region" description="Helical" evidence="6">
    <location>
        <begin position="101"/>
        <end position="120"/>
    </location>
</feature>
<name>A0A5E7EJX5_PSEFL</name>
<reference evidence="7 8" key="1">
    <citation type="submission" date="2019-09" db="EMBL/GenBank/DDBJ databases">
        <authorList>
            <person name="Chandra G."/>
            <person name="Truman W A."/>
        </authorList>
    </citation>
    <scope>NUCLEOTIDE SEQUENCE [LARGE SCALE GENOMIC DNA]</scope>
    <source>
        <strain evidence="7">PS723</strain>
    </source>
</reference>
<feature type="transmembrane region" description="Helical" evidence="6">
    <location>
        <begin position="49"/>
        <end position="71"/>
    </location>
</feature>
<evidence type="ECO:0000256" key="4">
    <source>
        <dbReference type="ARBA" id="ARBA00022989"/>
    </source>
</evidence>
<evidence type="ECO:0000256" key="5">
    <source>
        <dbReference type="ARBA" id="ARBA00023136"/>
    </source>
</evidence>
<comment type="subcellular location">
    <subcellularLocation>
        <location evidence="1">Cell membrane</location>
        <topology evidence="1">Multi-pass membrane protein</topology>
    </subcellularLocation>
</comment>
<evidence type="ECO:0000313" key="7">
    <source>
        <dbReference type="EMBL" id="VVO27039.1"/>
    </source>
</evidence>
<dbReference type="PANTHER" id="PTHR23513">
    <property type="entry name" value="INTEGRAL MEMBRANE EFFLUX PROTEIN-RELATED"/>
    <property type="match status" value="1"/>
</dbReference>
<keyword evidence="5 6" id="KW-0472">Membrane</keyword>
<gene>
    <name evidence="7" type="ORF">PS723_04684</name>
</gene>
<dbReference type="PANTHER" id="PTHR23513:SF6">
    <property type="entry name" value="MAJOR FACILITATOR SUPERFAMILY ASSOCIATED DOMAIN-CONTAINING PROTEIN"/>
    <property type="match status" value="1"/>
</dbReference>